<evidence type="ECO:0000313" key="10">
    <source>
        <dbReference type="EMBL" id="GAA1944768.1"/>
    </source>
</evidence>
<keyword evidence="2 7" id="KW-0813">Transport</keyword>
<evidence type="ECO:0000259" key="9">
    <source>
        <dbReference type="PROSITE" id="PS50928"/>
    </source>
</evidence>
<feature type="transmembrane region" description="Helical" evidence="7">
    <location>
        <begin position="184"/>
        <end position="207"/>
    </location>
</feature>
<evidence type="ECO:0000256" key="4">
    <source>
        <dbReference type="ARBA" id="ARBA00022692"/>
    </source>
</evidence>
<dbReference type="PROSITE" id="PS50928">
    <property type="entry name" value="ABC_TM1"/>
    <property type="match status" value="1"/>
</dbReference>
<gene>
    <name evidence="10" type="ORF">GCM10009776_03290</name>
</gene>
<dbReference type="InterPro" id="IPR000515">
    <property type="entry name" value="MetI-like"/>
</dbReference>
<dbReference type="Pfam" id="PF00528">
    <property type="entry name" value="BPD_transp_1"/>
    <property type="match status" value="1"/>
</dbReference>
<dbReference type="InterPro" id="IPR035906">
    <property type="entry name" value="MetI-like_sf"/>
</dbReference>
<organism evidence="10 11">
    <name type="scientific">Microbacterium deminutum</name>
    <dbReference type="NCBI Taxonomy" id="344164"/>
    <lineage>
        <taxon>Bacteria</taxon>
        <taxon>Bacillati</taxon>
        <taxon>Actinomycetota</taxon>
        <taxon>Actinomycetes</taxon>
        <taxon>Micrococcales</taxon>
        <taxon>Microbacteriaceae</taxon>
        <taxon>Microbacterium</taxon>
    </lineage>
</organism>
<feature type="transmembrane region" description="Helical" evidence="7">
    <location>
        <begin position="135"/>
        <end position="156"/>
    </location>
</feature>
<evidence type="ECO:0000256" key="2">
    <source>
        <dbReference type="ARBA" id="ARBA00022448"/>
    </source>
</evidence>
<keyword evidence="5 7" id="KW-1133">Transmembrane helix</keyword>
<feature type="domain" description="ABC transmembrane type-1" evidence="9">
    <location>
        <begin position="98"/>
        <end position="311"/>
    </location>
</feature>
<keyword evidence="11" id="KW-1185">Reference proteome</keyword>
<dbReference type="CDD" id="cd06261">
    <property type="entry name" value="TM_PBP2"/>
    <property type="match status" value="1"/>
</dbReference>
<keyword evidence="3" id="KW-1003">Cell membrane</keyword>
<dbReference type="EMBL" id="BAAAOG010000001">
    <property type="protein sequence ID" value="GAA1944768.1"/>
    <property type="molecule type" value="Genomic_DNA"/>
</dbReference>
<evidence type="ECO:0000313" key="11">
    <source>
        <dbReference type="Proteomes" id="UP001499933"/>
    </source>
</evidence>
<name>A0ABP5BII6_9MICO</name>
<dbReference type="Proteomes" id="UP001499933">
    <property type="component" value="Unassembled WGS sequence"/>
</dbReference>
<dbReference type="PANTHER" id="PTHR30193:SF37">
    <property type="entry name" value="INNER MEMBRANE ABC TRANSPORTER PERMEASE PROTEIN YCJO"/>
    <property type="match status" value="1"/>
</dbReference>
<feature type="transmembrane region" description="Helical" evidence="7">
    <location>
        <begin position="289"/>
        <end position="310"/>
    </location>
</feature>
<feature type="transmembrane region" description="Helical" evidence="7">
    <location>
        <begin position="102"/>
        <end position="123"/>
    </location>
</feature>
<dbReference type="RefSeq" id="WP_344090498.1">
    <property type="nucleotide sequence ID" value="NZ_BAAAOG010000001.1"/>
</dbReference>
<keyword evidence="6 7" id="KW-0472">Membrane</keyword>
<dbReference type="PANTHER" id="PTHR30193">
    <property type="entry name" value="ABC TRANSPORTER PERMEASE PROTEIN"/>
    <property type="match status" value="1"/>
</dbReference>
<evidence type="ECO:0000256" key="5">
    <source>
        <dbReference type="ARBA" id="ARBA00022989"/>
    </source>
</evidence>
<feature type="transmembrane region" description="Helical" evidence="7">
    <location>
        <begin position="40"/>
        <end position="61"/>
    </location>
</feature>
<evidence type="ECO:0000256" key="8">
    <source>
        <dbReference type="SAM" id="MobiDB-lite"/>
    </source>
</evidence>
<evidence type="ECO:0000256" key="1">
    <source>
        <dbReference type="ARBA" id="ARBA00004651"/>
    </source>
</evidence>
<evidence type="ECO:0000256" key="3">
    <source>
        <dbReference type="ARBA" id="ARBA00022475"/>
    </source>
</evidence>
<sequence length="322" mass="34805">MRTEPMAAPASPSGTGVALAGPASTTPIRRRRGLPSVGRSLWWFAIPAALIYIYVILVPSARGVYYSFTNWAFLVKDPKWIGFENYVTNFQGDAGPVALRTLGIAIAVVTIQNTLGLGLALLLNGRIRGRNVLRTIIFAPLVVSSLVVGYLFKYIFGPPDIGGVNTALHALGLSQIDFLGNPTWAIWIIIMTVVWQFTGSSMVIYLAGLQAVPVELDEAAALDGAGYWQRFWYVTRPLLAPAITINLMLGLIGGLKLFDQIFAITGGGPGGQTQTISTQLYFLFSNFGYYGRAAALAVVLAIGVGVLSFIQFSVLRRQERNS</sequence>
<dbReference type="InterPro" id="IPR051393">
    <property type="entry name" value="ABC_transporter_permease"/>
</dbReference>
<proteinExistence type="inferred from homology"/>
<feature type="region of interest" description="Disordered" evidence="8">
    <location>
        <begin position="1"/>
        <end position="24"/>
    </location>
</feature>
<evidence type="ECO:0000256" key="6">
    <source>
        <dbReference type="ARBA" id="ARBA00023136"/>
    </source>
</evidence>
<dbReference type="Gene3D" id="1.10.3720.10">
    <property type="entry name" value="MetI-like"/>
    <property type="match status" value="1"/>
</dbReference>
<evidence type="ECO:0000256" key="7">
    <source>
        <dbReference type="RuleBase" id="RU363032"/>
    </source>
</evidence>
<keyword evidence="4 7" id="KW-0812">Transmembrane</keyword>
<comment type="caution">
    <text evidence="10">The sequence shown here is derived from an EMBL/GenBank/DDBJ whole genome shotgun (WGS) entry which is preliminary data.</text>
</comment>
<reference evidence="11" key="1">
    <citation type="journal article" date="2019" name="Int. J. Syst. Evol. Microbiol.">
        <title>The Global Catalogue of Microorganisms (GCM) 10K type strain sequencing project: providing services to taxonomists for standard genome sequencing and annotation.</title>
        <authorList>
            <consortium name="The Broad Institute Genomics Platform"/>
            <consortium name="The Broad Institute Genome Sequencing Center for Infectious Disease"/>
            <person name="Wu L."/>
            <person name="Ma J."/>
        </authorList>
    </citation>
    <scope>NUCLEOTIDE SEQUENCE [LARGE SCALE GENOMIC DNA]</scope>
    <source>
        <strain evidence="11">JCM 14901</strain>
    </source>
</reference>
<feature type="transmembrane region" description="Helical" evidence="7">
    <location>
        <begin position="238"/>
        <end position="258"/>
    </location>
</feature>
<protein>
    <submittedName>
        <fullName evidence="10">Sugar ABC transporter permease</fullName>
    </submittedName>
</protein>
<dbReference type="SUPFAM" id="SSF161098">
    <property type="entry name" value="MetI-like"/>
    <property type="match status" value="1"/>
</dbReference>
<comment type="similarity">
    <text evidence="7">Belongs to the binding-protein-dependent transport system permease family.</text>
</comment>
<comment type="subcellular location">
    <subcellularLocation>
        <location evidence="1 7">Cell membrane</location>
        <topology evidence="1 7">Multi-pass membrane protein</topology>
    </subcellularLocation>
</comment>
<accession>A0ABP5BII6</accession>